<comment type="caution">
    <text evidence="1">The sequence shown here is derived from an EMBL/GenBank/DDBJ whole genome shotgun (WGS) entry which is preliminary data.</text>
</comment>
<keyword evidence="2" id="KW-1185">Reference proteome</keyword>
<dbReference type="EMBL" id="CM023475">
    <property type="protein sequence ID" value="KAH7946261.1"/>
    <property type="molecule type" value="Genomic_DNA"/>
</dbReference>
<accession>A0ACB8CMR1</accession>
<reference evidence="1" key="1">
    <citation type="submission" date="2020-05" db="EMBL/GenBank/DDBJ databases">
        <title>Large-scale comparative analyses of tick genomes elucidate their genetic diversity and vector capacities.</title>
        <authorList>
            <person name="Jia N."/>
            <person name="Wang J."/>
            <person name="Shi W."/>
            <person name="Du L."/>
            <person name="Sun Y."/>
            <person name="Zhan W."/>
            <person name="Jiang J."/>
            <person name="Wang Q."/>
            <person name="Zhang B."/>
            <person name="Ji P."/>
            <person name="Sakyi L.B."/>
            <person name="Cui X."/>
            <person name="Yuan T."/>
            <person name="Jiang B."/>
            <person name="Yang W."/>
            <person name="Lam T.T.-Y."/>
            <person name="Chang Q."/>
            <person name="Ding S."/>
            <person name="Wang X."/>
            <person name="Zhu J."/>
            <person name="Ruan X."/>
            <person name="Zhao L."/>
            <person name="Wei J."/>
            <person name="Que T."/>
            <person name="Du C."/>
            <person name="Cheng J."/>
            <person name="Dai P."/>
            <person name="Han X."/>
            <person name="Huang E."/>
            <person name="Gao Y."/>
            <person name="Liu J."/>
            <person name="Shao H."/>
            <person name="Ye R."/>
            <person name="Li L."/>
            <person name="Wei W."/>
            <person name="Wang X."/>
            <person name="Wang C."/>
            <person name="Yang T."/>
            <person name="Huo Q."/>
            <person name="Li W."/>
            <person name="Guo W."/>
            <person name="Chen H."/>
            <person name="Zhou L."/>
            <person name="Ni X."/>
            <person name="Tian J."/>
            <person name="Zhou Y."/>
            <person name="Sheng Y."/>
            <person name="Liu T."/>
            <person name="Pan Y."/>
            <person name="Xia L."/>
            <person name="Li J."/>
            <person name="Zhao F."/>
            <person name="Cao W."/>
        </authorList>
    </citation>
    <scope>NUCLEOTIDE SEQUENCE</scope>
    <source>
        <strain evidence="1">Dsil-2018</strain>
    </source>
</reference>
<dbReference type="Proteomes" id="UP000821865">
    <property type="component" value="Chromosome 6"/>
</dbReference>
<evidence type="ECO:0000313" key="1">
    <source>
        <dbReference type="EMBL" id="KAH7946261.1"/>
    </source>
</evidence>
<gene>
    <name evidence="1" type="ORF">HPB49_022356</name>
</gene>
<protein>
    <submittedName>
        <fullName evidence="1">Uncharacterized protein</fullName>
    </submittedName>
</protein>
<evidence type="ECO:0000313" key="2">
    <source>
        <dbReference type="Proteomes" id="UP000821865"/>
    </source>
</evidence>
<proteinExistence type="predicted"/>
<organism evidence="1 2">
    <name type="scientific">Dermacentor silvarum</name>
    <name type="common">Tick</name>
    <dbReference type="NCBI Taxonomy" id="543639"/>
    <lineage>
        <taxon>Eukaryota</taxon>
        <taxon>Metazoa</taxon>
        <taxon>Ecdysozoa</taxon>
        <taxon>Arthropoda</taxon>
        <taxon>Chelicerata</taxon>
        <taxon>Arachnida</taxon>
        <taxon>Acari</taxon>
        <taxon>Parasitiformes</taxon>
        <taxon>Ixodida</taxon>
        <taxon>Ixodoidea</taxon>
        <taxon>Ixodidae</taxon>
        <taxon>Rhipicephalinae</taxon>
        <taxon>Dermacentor</taxon>
    </lineage>
</organism>
<sequence>MSLLLFRSATPQGRRQWRPPPSPAEVFVTRKATANDAAGGLGHTRTTGPKISPTQHLEEDTSATGTGDTVRAITASWATKAQVLELCNTPRSYHGVTEEGRVFRRNRQHLLPTGETFRRRTRSDSGEDFGEQNAIAVVVRPIYIHPKRQAPQQHRDVLQNDGGHHNG</sequence>
<name>A0ACB8CMR1_DERSI</name>